<keyword evidence="4" id="KW-1185">Reference proteome</keyword>
<evidence type="ECO:0000259" key="2">
    <source>
        <dbReference type="Pfam" id="PF13739"/>
    </source>
</evidence>
<dbReference type="PROSITE" id="PS51257">
    <property type="entry name" value="PROKAR_LIPOPROTEIN"/>
    <property type="match status" value="1"/>
</dbReference>
<dbReference type="Gene3D" id="3.30.565.40">
    <property type="entry name" value="Fervidobacterium nodosum Rt17-B1 like"/>
    <property type="match status" value="1"/>
</dbReference>
<evidence type="ECO:0000313" key="3">
    <source>
        <dbReference type="EMBL" id="MFD2517227.1"/>
    </source>
</evidence>
<protein>
    <submittedName>
        <fullName evidence="3">PdaC/SigV domain-containing protein</fullName>
    </submittedName>
</protein>
<dbReference type="RefSeq" id="WP_380749047.1">
    <property type="nucleotide sequence ID" value="NZ_JBHULT010000006.1"/>
</dbReference>
<feature type="domain" description="DUF3298" evidence="1">
    <location>
        <begin position="171"/>
        <end position="242"/>
    </location>
</feature>
<accession>A0ABW5IWC5</accession>
<dbReference type="Gene3D" id="3.90.640.20">
    <property type="entry name" value="Heat-shock cognate protein, ATPase"/>
    <property type="match status" value="1"/>
</dbReference>
<gene>
    <name evidence="3" type="ORF">ACFSTG_04920</name>
</gene>
<dbReference type="Pfam" id="PF11738">
    <property type="entry name" value="DUF3298"/>
    <property type="match status" value="1"/>
</dbReference>
<dbReference type="InterPro" id="IPR025303">
    <property type="entry name" value="PdaC"/>
</dbReference>
<sequence length="254" mass="28863">MNHKFFGILGIILLLSACQDEKETPEKPLRFDQETIVKKAGENCDTADYDCAVISLEILKAKGPEEIASRINNSLEAHVIKLISSEENPLAKDLKELTNTFISDYQKAAESFSEEPPWEAYVNQSIYLQDHKMISIGITTEIFSGGAHGYKNLTFLNFDPSSGKTYSWRNIFKPEFKDLVEEKFRGKQGIPPEDNINSTGFWFENDVFHLPVNIGFSDDKVILIYNSYEIAPYASGDFLLELSRDEVEPFLKIQ</sequence>
<dbReference type="Proteomes" id="UP001597468">
    <property type="component" value="Unassembled WGS sequence"/>
</dbReference>
<name>A0ABW5IWC5_9FLAO</name>
<organism evidence="3 4">
    <name type="scientific">Salinimicrobium flavum</name>
    <dbReference type="NCBI Taxonomy" id="1737065"/>
    <lineage>
        <taxon>Bacteria</taxon>
        <taxon>Pseudomonadati</taxon>
        <taxon>Bacteroidota</taxon>
        <taxon>Flavobacteriia</taxon>
        <taxon>Flavobacteriales</taxon>
        <taxon>Flavobacteriaceae</taxon>
        <taxon>Salinimicrobium</taxon>
    </lineage>
</organism>
<dbReference type="EMBL" id="JBHULT010000006">
    <property type="protein sequence ID" value="MFD2517227.1"/>
    <property type="molecule type" value="Genomic_DNA"/>
</dbReference>
<evidence type="ECO:0000313" key="4">
    <source>
        <dbReference type="Proteomes" id="UP001597468"/>
    </source>
</evidence>
<dbReference type="Pfam" id="PF13739">
    <property type="entry name" value="PdaC"/>
    <property type="match status" value="1"/>
</dbReference>
<reference evidence="4" key="1">
    <citation type="journal article" date="2019" name="Int. J. Syst. Evol. Microbiol.">
        <title>The Global Catalogue of Microorganisms (GCM) 10K type strain sequencing project: providing services to taxonomists for standard genome sequencing and annotation.</title>
        <authorList>
            <consortium name="The Broad Institute Genomics Platform"/>
            <consortium name="The Broad Institute Genome Sequencing Center for Infectious Disease"/>
            <person name="Wu L."/>
            <person name="Ma J."/>
        </authorList>
    </citation>
    <scope>NUCLEOTIDE SEQUENCE [LARGE SCALE GENOMIC DNA]</scope>
    <source>
        <strain evidence="4">KCTC 42585</strain>
    </source>
</reference>
<dbReference type="InterPro" id="IPR021729">
    <property type="entry name" value="DUF3298"/>
</dbReference>
<comment type="caution">
    <text evidence="3">The sequence shown here is derived from an EMBL/GenBank/DDBJ whole genome shotgun (WGS) entry which is preliminary data.</text>
</comment>
<dbReference type="InterPro" id="IPR037126">
    <property type="entry name" value="PdaC/RsiV-like_sf"/>
</dbReference>
<proteinExistence type="predicted"/>
<feature type="domain" description="Deacetylase PdaC" evidence="2">
    <location>
        <begin position="49"/>
        <end position="149"/>
    </location>
</feature>
<evidence type="ECO:0000259" key="1">
    <source>
        <dbReference type="Pfam" id="PF11738"/>
    </source>
</evidence>